<name>A0AAP0LAG7_9MAGN</name>
<sequence>MLMGGRSIDSDLGDGSSGIRELVGSDFGSPEKSERGLRSRRSPARHGGAQLVAEEPNSSRMSPALQSKMGVWPWASMALGKYDLRRVWPWAVAVIAQGSTSTGTARTASVPAAQRRDGGQRRSRRVAVVVDAVGWAAAGSRHGAESAASTAQTADGGASEQRRVQIWRRRRQASSAGEQAATRPVSSADGRATQAAAGRPADARTAPARDGAGDRRAATPATAARQRQRRL</sequence>
<gene>
    <name evidence="2" type="ORF">Scep_002597</name>
</gene>
<evidence type="ECO:0000313" key="3">
    <source>
        <dbReference type="Proteomes" id="UP001419268"/>
    </source>
</evidence>
<dbReference type="Proteomes" id="UP001419268">
    <property type="component" value="Unassembled WGS sequence"/>
</dbReference>
<feature type="compositionally biased region" description="Low complexity" evidence="1">
    <location>
        <begin position="191"/>
        <end position="210"/>
    </location>
</feature>
<protein>
    <submittedName>
        <fullName evidence="2">Uncharacterized protein</fullName>
    </submittedName>
</protein>
<evidence type="ECO:0000256" key="1">
    <source>
        <dbReference type="SAM" id="MobiDB-lite"/>
    </source>
</evidence>
<reference evidence="2 3" key="1">
    <citation type="submission" date="2024-01" db="EMBL/GenBank/DDBJ databases">
        <title>Genome assemblies of Stephania.</title>
        <authorList>
            <person name="Yang L."/>
        </authorList>
    </citation>
    <scope>NUCLEOTIDE SEQUENCE [LARGE SCALE GENOMIC DNA]</scope>
    <source>
        <strain evidence="2">JXDWG</strain>
        <tissue evidence="2">Leaf</tissue>
    </source>
</reference>
<comment type="caution">
    <text evidence="2">The sequence shown here is derived from an EMBL/GenBank/DDBJ whole genome shotgun (WGS) entry which is preliminary data.</text>
</comment>
<feature type="region of interest" description="Disordered" evidence="1">
    <location>
        <begin position="99"/>
        <end position="124"/>
    </location>
</feature>
<organism evidence="2 3">
    <name type="scientific">Stephania cephalantha</name>
    <dbReference type="NCBI Taxonomy" id="152367"/>
    <lineage>
        <taxon>Eukaryota</taxon>
        <taxon>Viridiplantae</taxon>
        <taxon>Streptophyta</taxon>
        <taxon>Embryophyta</taxon>
        <taxon>Tracheophyta</taxon>
        <taxon>Spermatophyta</taxon>
        <taxon>Magnoliopsida</taxon>
        <taxon>Ranunculales</taxon>
        <taxon>Menispermaceae</taxon>
        <taxon>Menispermoideae</taxon>
        <taxon>Cissampelideae</taxon>
        <taxon>Stephania</taxon>
    </lineage>
</organism>
<keyword evidence="3" id="KW-1185">Reference proteome</keyword>
<feature type="region of interest" description="Disordered" evidence="1">
    <location>
        <begin position="1"/>
        <end position="64"/>
    </location>
</feature>
<proteinExistence type="predicted"/>
<feature type="region of interest" description="Disordered" evidence="1">
    <location>
        <begin position="138"/>
        <end position="231"/>
    </location>
</feature>
<feature type="compositionally biased region" description="Low complexity" evidence="1">
    <location>
        <begin position="99"/>
        <end position="109"/>
    </location>
</feature>
<evidence type="ECO:0000313" key="2">
    <source>
        <dbReference type="EMBL" id="KAK9167406.1"/>
    </source>
</evidence>
<dbReference type="AlphaFoldDB" id="A0AAP0LAG7"/>
<accession>A0AAP0LAG7</accession>
<dbReference type="EMBL" id="JBBNAG010000001">
    <property type="protein sequence ID" value="KAK9167406.1"/>
    <property type="molecule type" value="Genomic_DNA"/>
</dbReference>